<keyword evidence="3 6" id="KW-0732">Signal</keyword>
<dbReference type="Gene3D" id="1.25.40.390">
    <property type="match status" value="1"/>
</dbReference>
<evidence type="ECO:0000256" key="5">
    <source>
        <dbReference type="ARBA" id="ARBA00023237"/>
    </source>
</evidence>
<comment type="subcellular location">
    <subcellularLocation>
        <location evidence="1">Cell outer membrane</location>
    </subcellularLocation>
</comment>
<dbReference type="InterPro" id="IPR011990">
    <property type="entry name" value="TPR-like_helical_dom_sf"/>
</dbReference>
<keyword evidence="5" id="KW-0998">Cell outer membrane</keyword>
<accession>A0ABW2Z4C6</accession>
<keyword evidence="4" id="KW-0472">Membrane</keyword>
<feature type="domain" description="RagB/SusD" evidence="7">
    <location>
        <begin position="281"/>
        <end position="492"/>
    </location>
</feature>
<comment type="similarity">
    <text evidence="2">Belongs to the SusD family.</text>
</comment>
<comment type="caution">
    <text evidence="9">The sequence shown here is derived from an EMBL/GenBank/DDBJ whole genome shotgun (WGS) entry which is preliminary data.</text>
</comment>
<evidence type="ECO:0000313" key="9">
    <source>
        <dbReference type="EMBL" id="MFD0761636.1"/>
    </source>
</evidence>
<name>A0ABW2Z4C6_9FLAO</name>
<proteinExistence type="inferred from homology"/>
<evidence type="ECO:0000259" key="7">
    <source>
        <dbReference type="Pfam" id="PF07980"/>
    </source>
</evidence>
<dbReference type="Pfam" id="PF07980">
    <property type="entry name" value="SusD_RagB"/>
    <property type="match status" value="1"/>
</dbReference>
<evidence type="ECO:0000256" key="2">
    <source>
        <dbReference type="ARBA" id="ARBA00006275"/>
    </source>
</evidence>
<organism evidence="9 10">
    <name type="scientific">Lutibacter aestuarii</name>
    <dbReference type="NCBI Taxonomy" id="861111"/>
    <lineage>
        <taxon>Bacteria</taxon>
        <taxon>Pseudomonadati</taxon>
        <taxon>Bacteroidota</taxon>
        <taxon>Flavobacteriia</taxon>
        <taxon>Flavobacteriales</taxon>
        <taxon>Flavobacteriaceae</taxon>
        <taxon>Lutibacter</taxon>
    </lineage>
</organism>
<feature type="signal peptide" evidence="6">
    <location>
        <begin position="1"/>
        <end position="21"/>
    </location>
</feature>
<evidence type="ECO:0000256" key="6">
    <source>
        <dbReference type="SAM" id="SignalP"/>
    </source>
</evidence>
<dbReference type="InterPro" id="IPR012944">
    <property type="entry name" value="SusD_RagB_dom"/>
</dbReference>
<dbReference type="SUPFAM" id="SSF48452">
    <property type="entry name" value="TPR-like"/>
    <property type="match status" value="1"/>
</dbReference>
<dbReference type="Proteomes" id="UP001597032">
    <property type="component" value="Unassembled WGS sequence"/>
</dbReference>
<dbReference type="PROSITE" id="PS51257">
    <property type="entry name" value="PROKAR_LIPOPROTEIN"/>
    <property type="match status" value="1"/>
</dbReference>
<evidence type="ECO:0000313" key="10">
    <source>
        <dbReference type="Proteomes" id="UP001597032"/>
    </source>
</evidence>
<feature type="domain" description="SusD-like N-terminal" evidence="8">
    <location>
        <begin position="98"/>
        <end position="231"/>
    </location>
</feature>
<feature type="chain" id="PRO_5046557949" evidence="6">
    <location>
        <begin position="22"/>
        <end position="517"/>
    </location>
</feature>
<dbReference type="RefSeq" id="WP_386781783.1">
    <property type="nucleotide sequence ID" value="NZ_JBHTIC010000006.1"/>
</dbReference>
<evidence type="ECO:0000256" key="3">
    <source>
        <dbReference type="ARBA" id="ARBA00022729"/>
    </source>
</evidence>
<dbReference type="Pfam" id="PF14322">
    <property type="entry name" value="SusD-like_3"/>
    <property type="match status" value="1"/>
</dbReference>
<reference evidence="10" key="1">
    <citation type="journal article" date="2019" name="Int. J. Syst. Evol. Microbiol.">
        <title>The Global Catalogue of Microorganisms (GCM) 10K type strain sequencing project: providing services to taxonomists for standard genome sequencing and annotation.</title>
        <authorList>
            <consortium name="The Broad Institute Genomics Platform"/>
            <consortium name="The Broad Institute Genome Sequencing Center for Infectious Disease"/>
            <person name="Wu L."/>
            <person name="Ma J."/>
        </authorList>
    </citation>
    <scope>NUCLEOTIDE SEQUENCE [LARGE SCALE GENOMIC DNA]</scope>
    <source>
        <strain evidence="10">CCUG 60022</strain>
    </source>
</reference>
<evidence type="ECO:0000256" key="4">
    <source>
        <dbReference type="ARBA" id="ARBA00023136"/>
    </source>
</evidence>
<dbReference type="CDD" id="cd08977">
    <property type="entry name" value="SusD"/>
    <property type="match status" value="1"/>
</dbReference>
<evidence type="ECO:0000256" key="1">
    <source>
        <dbReference type="ARBA" id="ARBA00004442"/>
    </source>
</evidence>
<gene>
    <name evidence="9" type="ORF">ACFQZW_06040</name>
</gene>
<dbReference type="InterPro" id="IPR033985">
    <property type="entry name" value="SusD-like_N"/>
</dbReference>
<dbReference type="EMBL" id="JBHTIC010000006">
    <property type="protein sequence ID" value="MFD0761636.1"/>
    <property type="molecule type" value="Genomic_DNA"/>
</dbReference>
<protein>
    <submittedName>
        <fullName evidence="9">RagB/SusD family nutrient uptake outer membrane protein</fullName>
    </submittedName>
</protein>
<sequence>MKNIYRIAIIPFLLIAFSSCNDDEFLNQSPPDKLTSSSFWRNVEDAESGLTAAYSELESRSNFWDGWQEGRPVVEYFRSDYALPGPDATNYGHWMSMFNFTYTNGHTFIDVLWKTNYKGLNFANQVITKVNKMTSEQISDADKKQIIGEATFLRGYYHFKLLTLFNQIIIRDELISQETLDKPLSTRPEAWNMIITDFTAASTMLSETNEVDKLGRATKGAALAYLGKAYLHKAGDASSSESTDFENAANALKQLVVDKVGNYSLEPNFLSLFNGENENNNESIFELQFKSGDASSWNATRLHAFVGDWCIGGWGGIEATMSLVNEMKKEGMIATNGLYDNRLYGSVYFKDSFYNDTNTNEMQGSTWDVLINDTYGSPNAKDQTAYFRKWLPNYVWNNSYVGVNVVLMRYADVLLMYAEALNEIGNTANAITYINEVRETHGLMPALTISSQSEVKEQIIHERTMELTLESTRFFDLRRWGMLDQAMQAAGRNSFNSTEHAYLPVPLVEVQSNSKIN</sequence>
<evidence type="ECO:0000259" key="8">
    <source>
        <dbReference type="Pfam" id="PF14322"/>
    </source>
</evidence>
<keyword evidence="10" id="KW-1185">Reference proteome</keyword>